<accession>A0AA41ZC36</accession>
<feature type="compositionally biased region" description="Polar residues" evidence="1">
    <location>
        <begin position="173"/>
        <end position="189"/>
    </location>
</feature>
<evidence type="ECO:0000313" key="3">
    <source>
        <dbReference type="EMBL" id="MCW6537742.1"/>
    </source>
</evidence>
<name>A0AA41ZC36_9SPHN</name>
<evidence type="ECO:0000256" key="1">
    <source>
        <dbReference type="SAM" id="MobiDB-lite"/>
    </source>
</evidence>
<organism evidence="3 4">
    <name type="scientific">Sphingomonas lycopersici</name>
    <dbReference type="NCBI Taxonomy" id="2951807"/>
    <lineage>
        <taxon>Bacteria</taxon>
        <taxon>Pseudomonadati</taxon>
        <taxon>Pseudomonadota</taxon>
        <taxon>Alphaproteobacteria</taxon>
        <taxon>Sphingomonadales</taxon>
        <taxon>Sphingomonadaceae</taxon>
        <taxon>Sphingomonas</taxon>
    </lineage>
</organism>
<dbReference type="SUPFAM" id="SSF101756">
    <property type="entry name" value="Hypothetical protein YgiW"/>
    <property type="match status" value="1"/>
</dbReference>
<feature type="region of interest" description="Disordered" evidence="1">
    <location>
        <begin position="136"/>
        <end position="189"/>
    </location>
</feature>
<proteinExistence type="predicted"/>
<gene>
    <name evidence="3" type="ORF">NEE01_23455</name>
</gene>
<protein>
    <recommendedName>
        <fullName evidence="5">Bacterial OB-fold domain-containing protein</fullName>
    </recommendedName>
</protein>
<dbReference type="RefSeq" id="WP_265271948.1">
    <property type="nucleotide sequence ID" value="NZ_JANFAV010000032.1"/>
</dbReference>
<dbReference type="Proteomes" id="UP001165565">
    <property type="component" value="Unassembled WGS sequence"/>
</dbReference>
<keyword evidence="2" id="KW-0472">Membrane</keyword>
<evidence type="ECO:0000256" key="2">
    <source>
        <dbReference type="SAM" id="Phobius"/>
    </source>
</evidence>
<feature type="transmembrane region" description="Helical" evidence="2">
    <location>
        <begin position="20"/>
        <end position="40"/>
    </location>
</feature>
<keyword evidence="2" id="KW-1133">Transmembrane helix</keyword>
<keyword evidence="2" id="KW-0812">Transmembrane</keyword>
<dbReference type="InterPro" id="IPR036700">
    <property type="entry name" value="BOBF_sf"/>
</dbReference>
<keyword evidence="4" id="KW-1185">Reference proteome</keyword>
<dbReference type="EMBL" id="JANFAV010000032">
    <property type="protein sequence ID" value="MCW6537742.1"/>
    <property type="molecule type" value="Genomic_DNA"/>
</dbReference>
<dbReference type="Gene3D" id="2.40.50.200">
    <property type="entry name" value="Bacterial OB-fold"/>
    <property type="match status" value="1"/>
</dbReference>
<evidence type="ECO:0008006" key="5">
    <source>
        <dbReference type="Google" id="ProtNLM"/>
    </source>
</evidence>
<evidence type="ECO:0000313" key="4">
    <source>
        <dbReference type="Proteomes" id="UP001165565"/>
    </source>
</evidence>
<dbReference type="AlphaFoldDB" id="A0AA41ZC36"/>
<sequence>MPDILEEDRKLARFGPRSKLGIAAVALLSLGGAAGAVVMAETRPSVAMAPATPVTIRSLSADGVVTIRGRVAEIYGNKFIMADASGRMLVDTGREGDDRQLVAAGEAVTVQGRLDRGFIHAAFLVGPNNNVIALGPLAGPPHGPREPNDGPDCGPGAPPPPPRTQPGAAGDSAPSSVDQHRNATPPQQD</sequence>
<comment type="caution">
    <text evidence="3">The sequence shown here is derived from an EMBL/GenBank/DDBJ whole genome shotgun (WGS) entry which is preliminary data.</text>
</comment>
<reference evidence="3" key="1">
    <citation type="submission" date="2022-06" db="EMBL/GenBank/DDBJ databases">
        <title>Sphingomonas sp. nov. isolated from rhizosphere soil of tomato.</title>
        <authorList>
            <person name="Dong H."/>
            <person name="Gao R."/>
        </authorList>
    </citation>
    <scope>NUCLEOTIDE SEQUENCE</scope>
    <source>
        <strain evidence="3">MMSM24</strain>
    </source>
</reference>